<keyword evidence="6" id="KW-0862">Zinc</keyword>
<dbReference type="GO" id="GO:0031380">
    <property type="term" value="C:nuclear RNA-directed RNA polymerase complex"/>
    <property type="evidence" value="ECO:0007669"/>
    <property type="project" value="TreeGrafter"/>
</dbReference>
<keyword evidence="2" id="KW-0963">Cytoplasm</keyword>
<gene>
    <name evidence="10" type="ORF">PPNO1_LOCUS4175</name>
</gene>
<dbReference type="Pfam" id="PF13086">
    <property type="entry name" value="AAA_11"/>
    <property type="match status" value="1"/>
</dbReference>
<dbReference type="OrthoDB" id="2423195at2759"/>
<proteinExistence type="predicted"/>
<keyword evidence="7" id="KW-0391">Immunity</keyword>
<dbReference type="InterPro" id="IPR041679">
    <property type="entry name" value="DNA2/NAM7-like_C"/>
</dbReference>
<dbReference type="GO" id="GO:0002376">
    <property type="term" value="P:immune system process"/>
    <property type="evidence" value="ECO:0007669"/>
    <property type="project" value="UniProtKB-KW"/>
</dbReference>
<dbReference type="GO" id="GO:0005737">
    <property type="term" value="C:cytoplasm"/>
    <property type="evidence" value="ECO:0007669"/>
    <property type="project" value="UniProtKB-SubCell"/>
</dbReference>
<evidence type="ECO:0000256" key="5">
    <source>
        <dbReference type="ARBA" id="ARBA00022806"/>
    </source>
</evidence>
<evidence type="ECO:0000313" key="10">
    <source>
        <dbReference type="EMBL" id="CAI4214441.1"/>
    </source>
</evidence>
<dbReference type="Gene3D" id="3.40.50.300">
    <property type="entry name" value="P-loop containing nucleotide triphosphate hydrolases"/>
    <property type="match status" value="2"/>
</dbReference>
<evidence type="ECO:0000256" key="6">
    <source>
        <dbReference type="ARBA" id="ARBA00022833"/>
    </source>
</evidence>
<dbReference type="Pfam" id="PF13087">
    <property type="entry name" value="AAA_12"/>
    <property type="match status" value="1"/>
</dbReference>
<dbReference type="GO" id="GO:0004386">
    <property type="term" value="F:helicase activity"/>
    <property type="evidence" value="ECO:0007669"/>
    <property type="project" value="InterPro"/>
</dbReference>
<dbReference type="PANTHER" id="PTHR10887:SF445">
    <property type="entry name" value="NFX1-TYPE ZINC FINGER-CONTAINING PROTEIN 1"/>
    <property type="match status" value="1"/>
</dbReference>
<dbReference type="InterPro" id="IPR045055">
    <property type="entry name" value="DNA2/NAM7-like"/>
</dbReference>
<feature type="compositionally biased region" description="Polar residues" evidence="8">
    <location>
        <begin position="1"/>
        <end position="10"/>
    </location>
</feature>
<dbReference type="Proteomes" id="UP000838763">
    <property type="component" value="Unassembled WGS sequence"/>
</dbReference>
<dbReference type="EMBL" id="CALLCH030000011">
    <property type="protein sequence ID" value="CAI4214441.1"/>
    <property type="molecule type" value="Genomic_DNA"/>
</dbReference>
<accession>A0A9P1H2L0</accession>
<evidence type="ECO:0000256" key="7">
    <source>
        <dbReference type="ARBA" id="ARBA00022859"/>
    </source>
</evidence>
<keyword evidence="3" id="KW-0479">Metal-binding</keyword>
<feature type="domain" description="RZ-type" evidence="9">
    <location>
        <begin position="1620"/>
        <end position="1671"/>
    </location>
</feature>
<evidence type="ECO:0000256" key="8">
    <source>
        <dbReference type="SAM" id="MobiDB-lite"/>
    </source>
</evidence>
<evidence type="ECO:0000256" key="1">
    <source>
        <dbReference type="ARBA" id="ARBA00004496"/>
    </source>
</evidence>
<evidence type="ECO:0000256" key="4">
    <source>
        <dbReference type="ARBA" id="ARBA00022771"/>
    </source>
</evidence>
<dbReference type="InterPro" id="IPR027417">
    <property type="entry name" value="P-loop_NTPase"/>
</dbReference>
<comment type="subcellular location">
    <subcellularLocation>
        <location evidence="1">Cytoplasm</location>
    </subcellularLocation>
</comment>
<keyword evidence="5" id="KW-0347">Helicase</keyword>
<keyword evidence="5" id="KW-0378">Hydrolase</keyword>
<keyword evidence="11" id="KW-1185">Reference proteome</keyword>
<comment type="caution">
    <text evidence="10">The sequence shown here is derived from an EMBL/GenBank/DDBJ whole genome shotgun (WGS) entry which is preliminary data.</text>
</comment>
<dbReference type="Pfam" id="PF20173">
    <property type="entry name" value="ZnF_RZ-type"/>
    <property type="match status" value="1"/>
</dbReference>
<evidence type="ECO:0000256" key="3">
    <source>
        <dbReference type="ARBA" id="ARBA00022723"/>
    </source>
</evidence>
<dbReference type="SUPFAM" id="SSF52540">
    <property type="entry name" value="P-loop containing nucleoside triphosphate hydrolases"/>
    <property type="match status" value="1"/>
</dbReference>
<evidence type="ECO:0000256" key="2">
    <source>
        <dbReference type="ARBA" id="ARBA00022490"/>
    </source>
</evidence>
<feature type="region of interest" description="Disordered" evidence="8">
    <location>
        <begin position="1"/>
        <end position="37"/>
    </location>
</feature>
<protein>
    <recommendedName>
        <fullName evidence="9">RZ-type domain-containing protein</fullName>
    </recommendedName>
</protein>
<evidence type="ECO:0000313" key="11">
    <source>
        <dbReference type="Proteomes" id="UP000838763"/>
    </source>
</evidence>
<dbReference type="GO" id="GO:0008270">
    <property type="term" value="F:zinc ion binding"/>
    <property type="evidence" value="ECO:0007669"/>
    <property type="project" value="UniProtKB-KW"/>
</dbReference>
<dbReference type="FunFam" id="3.40.50.300:FF:001660">
    <property type="entry name" value="NF-X1 finger and helicase protein, putative"/>
    <property type="match status" value="1"/>
</dbReference>
<organism evidence="10 11">
    <name type="scientific">Parascedosporium putredinis</name>
    <dbReference type="NCBI Taxonomy" id="1442378"/>
    <lineage>
        <taxon>Eukaryota</taxon>
        <taxon>Fungi</taxon>
        <taxon>Dikarya</taxon>
        <taxon>Ascomycota</taxon>
        <taxon>Pezizomycotina</taxon>
        <taxon>Sordariomycetes</taxon>
        <taxon>Hypocreomycetidae</taxon>
        <taxon>Microascales</taxon>
        <taxon>Microascaceae</taxon>
        <taxon>Parascedosporium</taxon>
    </lineage>
</organism>
<keyword evidence="5" id="KW-0067">ATP-binding</keyword>
<dbReference type="InterPro" id="IPR046439">
    <property type="entry name" value="ZF_RZ_dom"/>
</dbReference>
<dbReference type="PANTHER" id="PTHR10887">
    <property type="entry name" value="DNA2/NAM7 HELICASE FAMILY"/>
    <property type="match status" value="1"/>
</dbReference>
<keyword evidence="5" id="KW-0547">Nucleotide-binding</keyword>
<evidence type="ECO:0000259" key="9">
    <source>
        <dbReference type="PROSITE" id="PS51981"/>
    </source>
</evidence>
<dbReference type="PROSITE" id="PS51981">
    <property type="entry name" value="ZF_RZ"/>
    <property type="match status" value="1"/>
</dbReference>
<name>A0A9P1H2L0_9PEZI</name>
<keyword evidence="4" id="KW-0863">Zinc-finger</keyword>
<dbReference type="GO" id="GO:0031048">
    <property type="term" value="P:regulatory ncRNA-mediated heterochromatin formation"/>
    <property type="evidence" value="ECO:0007669"/>
    <property type="project" value="TreeGrafter"/>
</dbReference>
<dbReference type="InterPro" id="IPR047187">
    <property type="entry name" value="SF1_C_Upf1"/>
</dbReference>
<reference evidence="10" key="1">
    <citation type="submission" date="2022-11" db="EMBL/GenBank/DDBJ databases">
        <authorList>
            <person name="Scott C."/>
            <person name="Bruce N."/>
        </authorList>
    </citation>
    <scope>NUCLEOTIDE SEQUENCE</scope>
</reference>
<dbReference type="CDD" id="cd18808">
    <property type="entry name" value="SF1_C_Upf1"/>
    <property type="match status" value="1"/>
</dbReference>
<dbReference type="InterPro" id="IPR041677">
    <property type="entry name" value="DNA2/NAM7_AAA_11"/>
</dbReference>
<sequence length="1671" mass="183709">MYFNGRKSNNPRGGHGHRRGGGRPHPGDNRAPTGGTKDRVQYSEFMRLLRRGPGTGPASTTALLLWKYALHILDGDDQDMQQLLVRQLVDDDLGGWNYMASTIGMSEGESPTSLAAAVAFLKVITHTSLLDPMSIDSFVSRIYNFFGGANADRALNFVSRLSDVVPVHHGEAKLEIGETTLLMANAMARLFERVPKSIFHERVLPVLDKLEDLAGTAPPSEDARAAKTRIAFSRKTAKRYSKVPSLDDSGGVPLHGSIFPMHLETPGGKHDNDFADIAQIAILPTVGEVRCVDVECLPSTDLRQPHFLTDPVQRHIDSTFRLLRHDIFGPVKDVIRDLLAQDVSNPSAKLKISVDSGARMYTQARVTQVFVDRGGLELAVSFSVPPQLRKKSEKDQRAWWDESSRLEEQSLVAFVLSQGDFKAFLFLEITVKRADKPKDHQRQISLVTKNQQPSIGAKLAAFSQPNLDLLFRAHSEKLTGVIVEFHGLLPATFAPVLSNLKQILDPISKVKGLSIKPTAVAGGGGDIDYAEIEDATGLDFGQCKARPILVICYTNHALDQFLMHLLEAGIKSIIRIGGRCQTPELEGHNLRAICRNEAKTFTERKIIGESHGRLDDVRDTAGYQLKPLHQLRSGPTWDIVQGHLRTLYPDIYKQLQPVDEEGFTREIDNVHDGINRRALLGADVIGITTSGLARNINMLRHVRPKVVICEEAAEVMEAHIISAFMPGVEHLIQIGDHRQLRPQINNYSLSMESTTGQKWQLDRSQFERRAMGEPGMAPAPVAQLDVQRRMRPEISRLIRTVYPKLRDHESVRSHPSVAGMRENLFWLHHTRPEESRDDGALVKSHSNNWEVGMAVALAKHLVRQGEYSSTDIAMLTPYTGQLRKLRAALSKDFEVVLGERDIETLAKEDVESGTNGSALEKDAGQGRRLEKKQLSRALRVATVDNFQGEEAKVIIVSLVRSNQTRKVGFLRTENRINVLLSRAKHGMYLIGNSETYMHVAMWEDVRSQLAAVGAVDEAFPLCCPRHPGTAILCATPEDFILRSPEGAAISPATRGWSPAATAALLAAIRRCCTTPWSATSRARGLGRRVITRVPSSAAKRAVPARFPCNQTLNLARVECPMLVSKKVPRCGHVVQVQCGLDVSLPVFACTAPCTKILGCGDKCPGSCGSGRLDRAVTDAPKDVTKASRSVDPATASVRSDARTRCPSKCGKGCVPCIEPCTWFCAHQGACTMPCAAPCNRLPCDKRCDKILPCGHQCPTYCGEVCPVDAKLCQECGDRGDALVDFYEGKTYAEVDLNETPIVFLSCRHFYTGNNLDMLVKLSEVYSEDPTTGSYTGLLDISGSLASRVPACPECRRPILQFTTKRYNRVVNKAVMDEAMKRFFTTGTAELEGLQDKFDALIRRAKKQRNKALSSQARAQVVTDGYEIKAAAETLRIRMGKEHQPSKQLHDAIVLKAREAVGLSLEERMQNLNVSSDAQDGRANSAVFTPVFDKQLGLKAHLIEIQTREFILCEATSKESKAALVSKKVVPERADQLLLDCDGLIAESFGANLPRVQIPAALSFAKVTLMLPNAKPESRTVAATRVSEAIDLCRTLPNGKELSAPLLEIKRLLDGPVYNEVTPEELAAIKDAMVSGPRGISTHSGHWYNCANGHPFAIGECGSDARYGNGVN</sequence>